<accession>A0A7J7MDU3</accession>
<keyword evidence="3" id="KW-1185">Reference proteome</keyword>
<dbReference type="AlphaFoldDB" id="A0A7J7MDU3"/>
<organism evidence="2 3">
    <name type="scientific">Kingdonia uniflora</name>
    <dbReference type="NCBI Taxonomy" id="39325"/>
    <lineage>
        <taxon>Eukaryota</taxon>
        <taxon>Viridiplantae</taxon>
        <taxon>Streptophyta</taxon>
        <taxon>Embryophyta</taxon>
        <taxon>Tracheophyta</taxon>
        <taxon>Spermatophyta</taxon>
        <taxon>Magnoliopsida</taxon>
        <taxon>Ranunculales</taxon>
        <taxon>Circaeasteraceae</taxon>
        <taxon>Kingdonia</taxon>
    </lineage>
</organism>
<comment type="caution">
    <text evidence="2">The sequence shown here is derived from an EMBL/GenBank/DDBJ whole genome shotgun (WGS) entry which is preliminary data.</text>
</comment>
<keyword evidence="1" id="KW-1133">Transmembrane helix</keyword>
<keyword evidence="1" id="KW-0472">Membrane</keyword>
<dbReference type="Proteomes" id="UP000541444">
    <property type="component" value="Unassembled WGS sequence"/>
</dbReference>
<feature type="transmembrane region" description="Helical" evidence="1">
    <location>
        <begin position="48"/>
        <end position="70"/>
    </location>
</feature>
<name>A0A7J7MDU3_9MAGN</name>
<evidence type="ECO:0000313" key="2">
    <source>
        <dbReference type="EMBL" id="KAF6152960.1"/>
    </source>
</evidence>
<keyword evidence="1" id="KW-0812">Transmembrane</keyword>
<proteinExistence type="predicted"/>
<reference evidence="2 3" key="1">
    <citation type="journal article" date="2020" name="IScience">
        <title>Genome Sequencing of the Endangered Kingdonia uniflora (Circaeasteraceae, Ranunculales) Reveals Potential Mechanisms of Evolutionary Specialization.</title>
        <authorList>
            <person name="Sun Y."/>
            <person name="Deng T."/>
            <person name="Zhang A."/>
            <person name="Moore M.J."/>
            <person name="Landis J.B."/>
            <person name="Lin N."/>
            <person name="Zhang H."/>
            <person name="Zhang X."/>
            <person name="Huang J."/>
            <person name="Zhang X."/>
            <person name="Sun H."/>
            <person name="Wang H."/>
        </authorList>
    </citation>
    <scope>NUCLEOTIDE SEQUENCE [LARGE SCALE GENOMIC DNA]</scope>
    <source>
        <strain evidence="2">TB1705</strain>
        <tissue evidence="2">Leaf</tissue>
    </source>
</reference>
<protein>
    <submittedName>
        <fullName evidence="2">Uncharacterized protein</fullName>
    </submittedName>
</protein>
<sequence>MIFYKSALLSKYLLFQKSLSTTSDLAACLPTSFPRLNHLHMDIGPSKIHLYVITSFLKCYSSLTLLAIYFNV</sequence>
<evidence type="ECO:0000256" key="1">
    <source>
        <dbReference type="SAM" id="Phobius"/>
    </source>
</evidence>
<evidence type="ECO:0000313" key="3">
    <source>
        <dbReference type="Proteomes" id="UP000541444"/>
    </source>
</evidence>
<gene>
    <name evidence="2" type="ORF">GIB67_037438</name>
</gene>
<feature type="non-terminal residue" evidence="2">
    <location>
        <position position="1"/>
    </location>
</feature>
<dbReference type="EMBL" id="JACGCM010001592">
    <property type="protein sequence ID" value="KAF6152960.1"/>
    <property type="molecule type" value="Genomic_DNA"/>
</dbReference>